<dbReference type="Pfam" id="PF21600">
    <property type="entry name" value="ZSWIM1-3_helical"/>
    <property type="match status" value="1"/>
</dbReference>
<evidence type="ECO:0000313" key="7">
    <source>
        <dbReference type="EMBL" id="KAK4812819.1"/>
    </source>
</evidence>
<reference evidence="7 8" key="1">
    <citation type="journal article" date="2023" name="J. Hered.">
        <title>Chromosome-level genome of the wood stork (Mycteria americana) provides insight into avian chromosome evolution.</title>
        <authorList>
            <person name="Flamio R. Jr."/>
            <person name="Ramstad K.M."/>
        </authorList>
    </citation>
    <scope>NUCLEOTIDE SEQUENCE [LARGE SCALE GENOMIC DNA]</scope>
    <source>
        <strain evidence="7">JAX WOST 10</strain>
    </source>
</reference>
<feature type="region of interest" description="Disordered" evidence="5">
    <location>
        <begin position="380"/>
        <end position="413"/>
    </location>
</feature>
<feature type="compositionally biased region" description="Polar residues" evidence="5">
    <location>
        <begin position="318"/>
        <end position="337"/>
    </location>
</feature>
<evidence type="ECO:0000313" key="8">
    <source>
        <dbReference type="Proteomes" id="UP001333110"/>
    </source>
</evidence>
<evidence type="ECO:0000256" key="1">
    <source>
        <dbReference type="ARBA" id="ARBA00022723"/>
    </source>
</evidence>
<evidence type="ECO:0000256" key="4">
    <source>
        <dbReference type="PROSITE-ProRule" id="PRU00325"/>
    </source>
</evidence>
<feature type="domain" description="SWIM-type" evidence="6">
    <location>
        <begin position="464"/>
        <end position="497"/>
    </location>
</feature>
<dbReference type="PANTHER" id="PTHR31569:SF0">
    <property type="entry name" value="ZINC FINGER SWIM DOMAIN-CONTAINING PROTEIN 1"/>
    <property type="match status" value="1"/>
</dbReference>
<dbReference type="Proteomes" id="UP001333110">
    <property type="component" value="Unassembled WGS sequence"/>
</dbReference>
<dbReference type="InterPro" id="IPR007527">
    <property type="entry name" value="Znf_SWIM"/>
</dbReference>
<keyword evidence="1" id="KW-0479">Metal-binding</keyword>
<sequence length="586" mass="63324">MPGYVPPVAAAARRGRAAMAQAPPGPGCGSLVAYELGADGGMASVSFQSAAMGGVFARFPRALLVHRAGGPAGRALYVFLVAGPAPGLRGGMARVVHLAIPRDESAGSLSRMYGAFRAFNPTWAETRLLLVGPGLPQPPALAQAFPAAQVQLSVFHLCKRLQQQIQRLALEGRAERLILAALSDAAHAATASSRRKMHTLLRDLVTPDLLPQLHIHWLLDDEIWAVHRERSWGESSNYFRDLEIVTQGLSQVFSAGLSLESCITSLAQHYQKCVSNSPPDAVTCSPPHPHHRAARAAAQSLPASGSPLAPLACRGEPSQRSVQASPTTAAARQQQPVAASLTAAKSPVIVFQSPPAAPRLPAALQRQPEIPQALLLWSKPASPQSSLDPSSPAAKPEATENPERDSEEEIDRRTDECIKQSLSDICTEPAARLCLSEFAVVQKSVQLIGTGEDALSIQILEDAHRVDLKGPSSCTCRFNQVFQLPCRHILAVLNSDGRTLQPEMLRRQWQKGCDAHQAGQESADGLLEVLKSSWNESLDKSLVVSFLTAEINRLLTHCSREEFERRYRTLRELADSWIGPYVEVKL</sequence>
<name>A0AAN7MTC4_MYCAM</name>
<keyword evidence="2 4" id="KW-0863">Zinc-finger</keyword>
<accession>A0AAN7MTC4</accession>
<evidence type="ECO:0000256" key="5">
    <source>
        <dbReference type="SAM" id="MobiDB-lite"/>
    </source>
</evidence>
<protein>
    <recommendedName>
        <fullName evidence="6">SWIM-type domain-containing protein</fullName>
    </recommendedName>
</protein>
<feature type="compositionally biased region" description="Basic and acidic residues" evidence="5">
    <location>
        <begin position="397"/>
        <end position="413"/>
    </location>
</feature>
<dbReference type="InterPro" id="IPR045563">
    <property type="entry name" value="ZSWIM1/3_C"/>
</dbReference>
<feature type="region of interest" description="Disordered" evidence="5">
    <location>
        <begin position="277"/>
        <end position="338"/>
    </location>
</feature>
<gene>
    <name evidence="7" type="ORF">QYF61_022043</name>
</gene>
<evidence type="ECO:0000256" key="3">
    <source>
        <dbReference type="ARBA" id="ARBA00022833"/>
    </source>
</evidence>
<dbReference type="PANTHER" id="PTHR31569">
    <property type="entry name" value="SWIM-TYPE DOMAIN-CONTAINING PROTEIN"/>
    <property type="match status" value="1"/>
</dbReference>
<dbReference type="EMBL" id="JAUNZN010000014">
    <property type="protein sequence ID" value="KAK4812819.1"/>
    <property type="molecule type" value="Genomic_DNA"/>
</dbReference>
<comment type="caution">
    <text evidence="7">The sequence shown here is derived from an EMBL/GenBank/DDBJ whole genome shotgun (WGS) entry which is preliminary data.</text>
</comment>
<dbReference type="Pfam" id="PF04434">
    <property type="entry name" value="SWIM"/>
    <property type="match status" value="1"/>
</dbReference>
<dbReference type="AlphaFoldDB" id="A0AAN7MTC4"/>
<proteinExistence type="predicted"/>
<dbReference type="InterPro" id="IPR052579">
    <property type="entry name" value="Zinc_finger_SWIM"/>
</dbReference>
<evidence type="ECO:0000259" key="6">
    <source>
        <dbReference type="PROSITE" id="PS50966"/>
    </source>
</evidence>
<keyword evidence="8" id="KW-1185">Reference proteome</keyword>
<dbReference type="PROSITE" id="PS50966">
    <property type="entry name" value="ZF_SWIM"/>
    <property type="match status" value="1"/>
</dbReference>
<evidence type="ECO:0000256" key="2">
    <source>
        <dbReference type="ARBA" id="ARBA00022771"/>
    </source>
</evidence>
<dbReference type="Pfam" id="PF19286">
    <property type="entry name" value="ZSWIM1-3_C"/>
    <property type="match status" value="1"/>
</dbReference>
<dbReference type="InterPro" id="IPR048324">
    <property type="entry name" value="ZSWIM1-3_RNaseH-like"/>
</dbReference>
<dbReference type="InterPro" id="IPR006564">
    <property type="entry name" value="Znf_PMZ"/>
</dbReference>
<dbReference type="SMART" id="SM00575">
    <property type="entry name" value="ZnF_PMZ"/>
    <property type="match status" value="1"/>
</dbReference>
<dbReference type="Pfam" id="PF21056">
    <property type="entry name" value="ZSWIM1-3_RNaseH-like"/>
    <property type="match status" value="1"/>
</dbReference>
<organism evidence="7 8">
    <name type="scientific">Mycteria americana</name>
    <name type="common">Wood stork</name>
    <dbReference type="NCBI Taxonomy" id="33587"/>
    <lineage>
        <taxon>Eukaryota</taxon>
        <taxon>Metazoa</taxon>
        <taxon>Chordata</taxon>
        <taxon>Craniata</taxon>
        <taxon>Vertebrata</taxon>
        <taxon>Euteleostomi</taxon>
        <taxon>Archelosauria</taxon>
        <taxon>Archosauria</taxon>
        <taxon>Dinosauria</taxon>
        <taxon>Saurischia</taxon>
        <taxon>Theropoda</taxon>
        <taxon>Coelurosauria</taxon>
        <taxon>Aves</taxon>
        <taxon>Neognathae</taxon>
        <taxon>Neoaves</taxon>
        <taxon>Aequornithes</taxon>
        <taxon>Ciconiiformes</taxon>
        <taxon>Ciconiidae</taxon>
        <taxon>Mycteria</taxon>
    </lineage>
</organism>
<dbReference type="GO" id="GO:0008270">
    <property type="term" value="F:zinc ion binding"/>
    <property type="evidence" value="ECO:0007669"/>
    <property type="project" value="UniProtKB-KW"/>
</dbReference>
<keyword evidence="3" id="KW-0862">Zinc</keyword>
<dbReference type="InterPro" id="IPR048326">
    <property type="entry name" value="ZSWIM1-3_helical"/>
</dbReference>